<dbReference type="InterPro" id="IPR031321">
    <property type="entry name" value="UCP012641"/>
</dbReference>
<comment type="caution">
    <text evidence="2">The sequence shown here is derived from an EMBL/GenBank/DDBJ whole genome shotgun (WGS) entry which is preliminary data.</text>
</comment>
<accession>A0A7X0MQI0</accession>
<dbReference type="Gene3D" id="3.40.390.70">
    <property type="match status" value="1"/>
</dbReference>
<dbReference type="Pfam" id="PF10005">
    <property type="entry name" value="Zn_ribbon_DZR_6"/>
    <property type="match status" value="1"/>
</dbReference>
<gene>
    <name evidence="2" type="ORF">F4695_000831</name>
</gene>
<dbReference type="AlphaFoldDB" id="A0A7X0MQI0"/>
<reference evidence="2 3" key="1">
    <citation type="submission" date="2020-08" db="EMBL/GenBank/DDBJ databases">
        <title>The Agave Microbiome: Exploring the role of microbial communities in plant adaptations to desert environments.</title>
        <authorList>
            <person name="Partida-Martinez L.P."/>
        </authorList>
    </citation>
    <scope>NUCLEOTIDE SEQUENCE [LARGE SCALE GENOMIC DNA]</scope>
    <source>
        <strain evidence="2 3">AS3.12</strain>
    </source>
</reference>
<dbReference type="InterPro" id="IPR011201">
    <property type="entry name" value="Zinc-ribbon_6_bact"/>
</dbReference>
<dbReference type="Pfam" id="PF15887">
    <property type="entry name" value="Peptidase_Mx"/>
    <property type="match status" value="1"/>
</dbReference>
<protein>
    <recommendedName>
        <fullName evidence="1">Zinc-ribbon domain-containing protein</fullName>
    </recommendedName>
</protein>
<dbReference type="EMBL" id="JACHBU010000002">
    <property type="protein sequence ID" value="MBB6507499.1"/>
    <property type="molecule type" value="Genomic_DNA"/>
</dbReference>
<dbReference type="Proteomes" id="UP000585437">
    <property type="component" value="Unassembled WGS sequence"/>
</dbReference>
<evidence type="ECO:0000313" key="2">
    <source>
        <dbReference type="EMBL" id="MBB6507499.1"/>
    </source>
</evidence>
<evidence type="ECO:0000313" key="3">
    <source>
        <dbReference type="Proteomes" id="UP000585437"/>
    </source>
</evidence>
<sequence length="383" mass="43446">MRLFDCDHCGQPVYFDNRNCVHCGYKLAFVPEKLAIMALEQDEMVAGPDAPVADPTWHLFGDLDSKVRLCANSSLDICNWTVVAEDPNPFCPACRHNRLVPDASTEEGLDQWRRISQAQRHLFYSLMKWNLPRTNREEDPQGGLVFDFLIDEIQPDGTVKPAMTGHEDGLIAIRAAEADDATREQIRISMNEPYRTMLGHFRHETGHYIWDKLIRDGGRTDAFRAVFGDETMDYADALRRNYEEGPPVGWQQSYISTYASSHPWEDFAETFAHYIHIVDTLEMARAYGLSIDPRRHGELAAEVAFQPYEAASAEQLVRAWIPFSMALNSIHRAMGVPDLYPFILAPAVTTKLQFIHDMIQENRRQHPGATWEAMSGAAMATAV</sequence>
<dbReference type="PIRSF" id="PIRSF012641">
    <property type="entry name" value="UCP012641"/>
    <property type="match status" value="1"/>
</dbReference>
<proteinExistence type="predicted"/>
<keyword evidence="3" id="KW-1185">Reference proteome</keyword>
<evidence type="ECO:0000259" key="1">
    <source>
        <dbReference type="Pfam" id="PF10005"/>
    </source>
</evidence>
<name>A0A7X0MQI0_9HYPH</name>
<feature type="domain" description="Zinc-ribbon" evidence="1">
    <location>
        <begin position="3"/>
        <end position="104"/>
    </location>
</feature>
<organism evidence="2 3">
    <name type="scientific">Rhizobium soli</name>
    <dbReference type="NCBI Taxonomy" id="424798"/>
    <lineage>
        <taxon>Bacteria</taxon>
        <taxon>Pseudomonadati</taxon>
        <taxon>Pseudomonadota</taxon>
        <taxon>Alphaproteobacteria</taxon>
        <taxon>Hyphomicrobiales</taxon>
        <taxon>Rhizobiaceae</taxon>
        <taxon>Rhizobium/Agrobacterium group</taxon>
        <taxon>Rhizobium</taxon>
    </lineage>
</organism>
<dbReference type="RefSeq" id="WP_082471851.1">
    <property type="nucleotide sequence ID" value="NZ_JACHBU010000002.1"/>
</dbReference>